<feature type="transmembrane region" description="Helical" evidence="1">
    <location>
        <begin position="232"/>
        <end position="254"/>
    </location>
</feature>
<dbReference type="Pfam" id="PF13347">
    <property type="entry name" value="MFS_2"/>
    <property type="match status" value="1"/>
</dbReference>
<keyword evidence="1" id="KW-0472">Membrane</keyword>
<feature type="transmembrane region" description="Helical" evidence="1">
    <location>
        <begin position="21"/>
        <end position="39"/>
    </location>
</feature>
<feature type="transmembrane region" description="Helical" evidence="1">
    <location>
        <begin position="397"/>
        <end position="419"/>
    </location>
</feature>
<feature type="transmembrane region" description="Helical" evidence="1">
    <location>
        <begin position="45"/>
        <end position="62"/>
    </location>
</feature>
<dbReference type="SUPFAM" id="SSF103473">
    <property type="entry name" value="MFS general substrate transporter"/>
    <property type="match status" value="1"/>
</dbReference>
<feature type="transmembrane region" description="Helical" evidence="1">
    <location>
        <begin position="115"/>
        <end position="137"/>
    </location>
</feature>
<feature type="transmembrane region" description="Helical" evidence="1">
    <location>
        <begin position="83"/>
        <end position="103"/>
    </location>
</feature>
<protein>
    <submittedName>
        <fullName evidence="2">Putative symporter YagG</fullName>
    </submittedName>
</protein>
<evidence type="ECO:0000256" key="1">
    <source>
        <dbReference type="SAM" id="Phobius"/>
    </source>
</evidence>
<organism evidence="2">
    <name type="scientific">mine drainage metagenome</name>
    <dbReference type="NCBI Taxonomy" id="410659"/>
    <lineage>
        <taxon>unclassified sequences</taxon>
        <taxon>metagenomes</taxon>
        <taxon>ecological metagenomes</taxon>
    </lineage>
</organism>
<reference evidence="2" key="1">
    <citation type="submission" date="2016-10" db="EMBL/GenBank/DDBJ databases">
        <title>Sequence of Gallionella enrichment culture.</title>
        <authorList>
            <person name="Poehlein A."/>
            <person name="Muehling M."/>
            <person name="Daniel R."/>
        </authorList>
    </citation>
    <scope>NUCLEOTIDE SEQUENCE</scope>
</reference>
<dbReference type="GO" id="GO:0015293">
    <property type="term" value="F:symporter activity"/>
    <property type="evidence" value="ECO:0007669"/>
    <property type="project" value="InterPro"/>
</dbReference>
<dbReference type="InterPro" id="IPR036259">
    <property type="entry name" value="MFS_trans_sf"/>
</dbReference>
<feature type="transmembrane region" description="Helical" evidence="1">
    <location>
        <begin position="157"/>
        <end position="178"/>
    </location>
</feature>
<keyword evidence="1" id="KW-1133">Transmembrane helix</keyword>
<dbReference type="PANTHER" id="PTHR11328:SF24">
    <property type="entry name" value="MAJOR FACILITATOR SUPERFAMILY (MFS) PROFILE DOMAIN-CONTAINING PROTEIN"/>
    <property type="match status" value="1"/>
</dbReference>
<name>A0A1J5RHI8_9ZZZZ</name>
<keyword evidence="1" id="KW-0812">Transmembrane</keyword>
<comment type="caution">
    <text evidence="2">The sequence shown here is derived from an EMBL/GenBank/DDBJ whole genome shotgun (WGS) entry which is preliminary data.</text>
</comment>
<feature type="transmembrane region" description="Helical" evidence="1">
    <location>
        <begin position="318"/>
        <end position="346"/>
    </location>
</feature>
<feature type="transmembrane region" description="Helical" evidence="1">
    <location>
        <begin position="294"/>
        <end position="312"/>
    </location>
</feature>
<dbReference type="AlphaFoldDB" id="A0A1J5RHI8"/>
<evidence type="ECO:0000313" key="2">
    <source>
        <dbReference type="EMBL" id="OIQ89067.1"/>
    </source>
</evidence>
<feature type="transmembrane region" description="Helical" evidence="1">
    <location>
        <begin position="358"/>
        <end position="385"/>
    </location>
</feature>
<accession>A0A1J5RHI8</accession>
<sequence length="435" mass="45632">MSSSAAPRTPSIDLLPLRYGAMQAAFSALALPLYVFLPAYYAREASMPLATIGVLLFVPRLFDAFTDPLIGRLADQALHARRGFALIAVACVPMLLGFLFLLGLPSLLRDGSHPLAFNVLAIVALLLTYAGFSAATITHQAWGAALRADEAASAELFAWREALGLLGVLLAAVAGQFAGARGPALMLTLSLAAALILLRPLARHPGVPPATAHAVGWRAMREPLRQVAFRRLLTIQTVSAVASSVPATLVLFFIRDRIGAPTLAGLFLVVYFGCAAVGAPLWGRMVRKFGAARAWFAGMVATVVVFAFAATLRVGDVRGYACVCAGSGLMLGADLVLPPTLLAGLIRRLGHSGSLEGAYFALWNMAAKLALALAAGLALPMLAWLGYTPGTPSTGTLPPLVIAYCLLPAAMKIVAAAMLRGFSMEKTSRLASRSE</sequence>
<dbReference type="GO" id="GO:0005886">
    <property type="term" value="C:plasma membrane"/>
    <property type="evidence" value="ECO:0007669"/>
    <property type="project" value="TreeGrafter"/>
</dbReference>
<gene>
    <name evidence="2" type="ORF">GALL_290580</name>
</gene>
<dbReference type="InterPro" id="IPR039672">
    <property type="entry name" value="MFS_2"/>
</dbReference>
<dbReference type="GO" id="GO:0008643">
    <property type="term" value="P:carbohydrate transport"/>
    <property type="evidence" value="ECO:0007669"/>
    <property type="project" value="InterPro"/>
</dbReference>
<dbReference type="EMBL" id="MLJW01000346">
    <property type="protein sequence ID" value="OIQ89067.1"/>
    <property type="molecule type" value="Genomic_DNA"/>
</dbReference>
<feature type="transmembrane region" description="Helical" evidence="1">
    <location>
        <begin position="260"/>
        <end position="282"/>
    </location>
</feature>
<dbReference type="PANTHER" id="PTHR11328">
    <property type="entry name" value="MAJOR FACILITATOR SUPERFAMILY DOMAIN-CONTAINING PROTEIN"/>
    <property type="match status" value="1"/>
</dbReference>
<proteinExistence type="predicted"/>
<dbReference type="Gene3D" id="1.20.1250.20">
    <property type="entry name" value="MFS general substrate transporter like domains"/>
    <property type="match status" value="1"/>
</dbReference>